<protein>
    <submittedName>
        <fullName evidence="1">Uncharacterized protein</fullName>
    </submittedName>
</protein>
<evidence type="ECO:0000313" key="2">
    <source>
        <dbReference type="Proteomes" id="UP000887116"/>
    </source>
</evidence>
<comment type="caution">
    <text evidence="1">The sequence shown here is derived from an EMBL/GenBank/DDBJ whole genome shotgun (WGS) entry which is preliminary data.</text>
</comment>
<dbReference type="Proteomes" id="UP000887116">
    <property type="component" value="Unassembled WGS sequence"/>
</dbReference>
<reference evidence="1" key="1">
    <citation type="submission" date="2020-07" db="EMBL/GenBank/DDBJ databases">
        <title>Multicomponent nature underlies the extraordinary mechanical properties of spider dragline silk.</title>
        <authorList>
            <person name="Kono N."/>
            <person name="Nakamura H."/>
            <person name="Mori M."/>
            <person name="Yoshida Y."/>
            <person name="Ohtoshi R."/>
            <person name="Malay A.D."/>
            <person name="Moran D.A.P."/>
            <person name="Tomita M."/>
            <person name="Numata K."/>
            <person name="Arakawa K."/>
        </authorList>
    </citation>
    <scope>NUCLEOTIDE SEQUENCE</scope>
</reference>
<evidence type="ECO:0000313" key="1">
    <source>
        <dbReference type="EMBL" id="GFQ72948.1"/>
    </source>
</evidence>
<proteinExistence type="predicted"/>
<dbReference type="AlphaFoldDB" id="A0A8X6KII9"/>
<accession>A0A8X6KII9</accession>
<sequence length="67" mass="8181">MFRLLTGFHKLMFSKDFFLDFRIIYEIFRNGILEMNHLKGSQKNSYLRRLSQLFGVRKRNRCNSLSF</sequence>
<name>A0A8X6KII9_TRICU</name>
<dbReference type="EMBL" id="BMAO01001383">
    <property type="protein sequence ID" value="GFQ72948.1"/>
    <property type="molecule type" value="Genomic_DNA"/>
</dbReference>
<keyword evidence="2" id="KW-1185">Reference proteome</keyword>
<organism evidence="1 2">
    <name type="scientific">Trichonephila clavata</name>
    <name type="common">Joro spider</name>
    <name type="synonym">Nephila clavata</name>
    <dbReference type="NCBI Taxonomy" id="2740835"/>
    <lineage>
        <taxon>Eukaryota</taxon>
        <taxon>Metazoa</taxon>
        <taxon>Ecdysozoa</taxon>
        <taxon>Arthropoda</taxon>
        <taxon>Chelicerata</taxon>
        <taxon>Arachnida</taxon>
        <taxon>Araneae</taxon>
        <taxon>Araneomorphae</taxon>
        <taxon>Entelegynae</taxon>
        <taxon>Araneoidea</taxon>
        <taxon>Nephilidae</taxon>
        <taxon>Trichonephila</taxon>
    </lineage>
</organism>
<gene>
    <name evidence="1" type="ORF">TNCT_277701</name>
</gene>